<name>A0AAD4QJL0_9AGAM</name>
<dbReference type="Proteomes" id="UP001203297">
    <property type="component" value="Unassembled WGS sequence"/>
</dbReference>
<comment type="caution">
    <text evidence="2">The sequence shown here is derived from an EMBL/GenBank/DDBJ whole genome shotgun (WGS) entry which is preliminary data.</text>
</comment>
<sequence length="304" mass="33634">MTKKNTNPWSTGKATLLATTPDFSPEIRFTLARIKNLTRPSAQNIYQTCRTPRMSTPKTLATNTSTDNETRIRRISAAPTPPPTPALPNEDPIVTRSRNALADTYTLHSPMTTQESSIDLTLQFCRPRGHVSRRQIVIGTPTLGRHSFETTSTRCTTSTDASGVMKVASCMPGPRHDGRGPATPFLSRSTLETTLEPRDAPILQFRASNSDSSTRRCFTPNWINTALDDLRDPGVWAEATRFTPHPEPRAVLQEDLTTHDVPQAGGLDDTQQPLDDRARGNHEPCRHRHSTTFGGKRQPTEGVM</sequence>
<proteinExistence type="predicted"/>
<feature type="region of interest" description="Disordered" evidence="1">
    <location>
        <begin position="260"/>
        <end position="304"/>
    </location>
</feature>
<evidence type="ECO:0000256" key="1">
    <source>
        <dbReference type="SAM" id="MobiDB-lite"/>
    </source>
</evidence>
<dbReference type="AlphaFoldDB" id="A0AAD4QJL0"/>
<dbReference type="EMBL" id="WTXG01000063">
    <property type="protein sequence ID" value="KAI0295068.1"/>
    <property type="molecule type" value="Genomic_DNA"/>
</dbReference>
<gene>
    <name evidence="2" type="ORF">B0F90DRAFT_1927675</name>
</gene>
<protein>
    <submittedName>
        <fullName evidence="2">Uncharacterized protein</fullName>
    </submittedName>
</protein>
<accession>A0AAD4QJL0</accession>
<feature type="compositionally biased region" description="Basic and acidic residues" evidence="1">
    <location>
        <begin position="274"/>
        <end position="284"/>
    </location>
</feature>
<evidence type="ECO:0000313" key="3">
    <source>
        <dbReference type="Proteomes" id="UP001203297"/>
    </source>
</evidence>
<reference evidence="2" key="1">
    <citation type="journal article" date="2022" name="New Phytol.">
        <title>Evolutionary transition to the ectomycorrhizal habit in the genomes of a hyperdiverse lineage of mushroom-forming fungi.</title>
        <authorList>
            <person name="Looney B."/>
            <person name="Miyauchi S."/>
            <person name="Morin E."/>
            <person name="Drula E."/>
            <person name="Courty P.E."/>
            <person name="Kohler A."/>
            <person name="Kuo A."/>
            <person name="LaButti K."/>
            <person name="Pangilinan J."/>
            <person name="Lipzen A."/>
            <person name="Riley R."/>
            <person name="Andreopoulos W."/>
            <person name="He G."/>
            <person name="Johnson J."/>
            <person name="Nolan M."/>
            <person name="Tritt A."/>
            <person name="Barry K.W."/>
            <person name="Grigoriev I.V."/>
            <person name="Nagy L.G."/>
            <person name="Hibbett D."/>
            <person name="Henrissat B."/>
            <person name="Matheny P.B."/>
            <person name="Labbe J."/>
            <person name="Martin F.M."/>
        </authorList>
    </citation>
    <scope>NUCLEOTIDE SEQUENCE</scope>
    <source>
        <strain evidence="2">BPL690</strain>
    </source>
</reference>
<evidence type="ECO:0000313" key="2">
    <source>
        <dbReference type="EMBL" id="KAI0295068.1"/>
    </source>
</evidence>
<keyword evidence="3" id="KW-1185">Reference proteome</keyword>
<organism evidence="2 3">
    <name type="scientific">Multifurca ochricompacta</name>
    <dbReference type="NCBI Taxonomy" id="376703"/>
    <lineage>
        <taxon>Eukaryota</taxon>
        <taxon>Fungi</taxon>
        <taxon>Dikarya</taxon>
        <taxon>Basidiomycota</taxon>
        <taxon>Agaricomycotina</taxon>
        <taxon>Agaricomycetes</taxon>
        <taxon>Russulales</taxon>
        <taxon>Russulaceae</taxon>
        <taxon>Multifurca</taxon>
    </lineage>
</organism>